<comment type="similarity">
    <text evidence="1">Belongs to the ABC transporter superfamily.</text>
</comment>
<evidence type="ECO:0000259" key="5">
    <source>
        <dbReference type="PROSITE" id="PS50893"/>
    </source>
</evidence>
<dbReference type="SUPFAM" id="SSF52540">
    <property type="entry name" value="P-loop containing nucleoside triphosphate hydrolases"/>
    <property type="match status" value="1"/>
</dbReference>
<dbReference type="PROSITE" id="PS00211">
    <property type="entry name" value="ABC_TRANSPORTER_1"/>
    <property type="match status" value="1"/>
</dbReference>
<protein>
    <submittedName>
        <fullName evidence="6">ABC transporter related protein</fullName>
    </submittedName>
</protein>
<keyword evidence="7" id="KW-1185">Reference proteome</keyword>
<accession>S7V0X9</accession>
<dbReference type="Pfam" id="PF00005">
    <property type="entry name" value="ABC_tran"/>
    <property type="match status" value="1"/>
</dbReference>
<proteinExistence type="inferred from homology"/>
<dbReference type="eggNOG" id="COG1121">
    <property type="taxonomic scope" value="Bacteria"/>
</dbReference>
<dbReference type="PANTHER" id="PTHR42734">
    <property type="entry name" value="METAL TRANSPORT SYSTEM ATP-BINDING PROTEIN TM_0124-RELATED"/>
    <property type="match status" value="1"/>
</dbReference>
<dbReference type="InterPro" id="IPR003439">
    <property type="entry name" value="ABC_transporter-like_ATP-bd"/>
</dbReference>
<dbReference type="Gene3D" id="3.40.50.300">
    <property type="entry name" value="P-loop containing nucleotide triphosphate hydrolases"/>
    <property type="match status" value="1"/>
</dbReference>
<evidence type="ECO:0000313" key="7">
    <source>
        <dbReference type="Proteomes" id="UP000014977"/>
    </source>
</evidence>
<evidence type="ECO:0000256" key="4">
    <source>
        <dbReference type="ARBA" id="ARBA00022840"/>
    </source>
</evidence>
<dbReference type="PROSITE" id="PS50893">
    <property type="entry name" value="ABC_TRANSPORTER_2"/>
    <property type="match status" value="1"/>
</dbReference>
<comment type="caution">
    <text evidence="6">The sequence shown here is derived from an EMBL/GenBank/DDBJ whole genome shotgun (WGS) entry which is preliminary data.</text>
</comment>
<dbReference type="GO" id="GO:0005524">
    <property type="term" value="F:ATP binding"/>
    <property type="evidence" value="ECO:0007669"/>
    <property type="project" value="UniProtKB-KW"/>
</dbReference>
<dbReference type="EMBL" id="ATHJ01000085">
    <property type="protein sequence ID" value="EPR40149.1"/>
    <property type="molecule type" value="Genomic_DNA"/>
</dbReference>
<evidence type="ECO:0000256" key="2">
    <source>
        <dbReference type="ARBA" id="ARBA00022448"/>
    </source>
</evidence>
<dbReference type="RefSeq" id="WP_020877174.1">
    <property type="nucleotide sequence ID" value="NZ_ATHJ01000085.1"/>
</dbReference>
<dbReference type="STRING" id="897.B2D07_09525"/>
<dbReference type="Proteomes" id="UP000014977">
    <property type="component" value="Unassembled WGS sequence"/>
</dbReference>
<gene>
    <name evidence="6" type="ORF">dsmv_2417</name>
</gene>
<evidence type="ECO:0000256" key="3">
    <source>
        <dbReference type="ARBA" id="ARBA00022741"/>
    </source>
</evidence>
<feature type="domain" description="ABC transporter" evidence="5">
    <location>
        <begin position="3"/>
        <end position="218"/>
    </location>
</feature>
<dbReference type="InterPro" id="IPR017871">
    <property type="entry name" value="ABC_transporter-like_CS"/>
</dbReference>
<keyword evidence="2" id="KW-0813">Transport</keyword>
<evidence type="ECO:0000313" key="6">
    <source>
        <dbReference type="EMBL" id="EPR40149.1"/>
    </source>
</evidence>
<keyword evidence="3" id="KW-0547">Nucleotide-binding</keyword>
<dbReference type="PANTHER" id="PTHR42734:SF5">
    <property type="entry name" value="IRON TRANSPORT SYSTEM ATP-BINDING PROTEIN HI_0361-RELATED"/>
    <property type="match status" value="1"/>
</dbReference>
<dbReference type="GO" id="GO:0016887">
    <property type="term" value="F:ATP hydrolysis activity"/>
    <property type="evidence" value="ECO:0007669"/>
    <property type="project" value="InterPro"/>
</dbReference>
<reference evidence="6 7" key="1">
    <citation type="journal article" date="2013" name="Genome Announc.">
        <title>Draft genome sequences for three mercury-methylating, sulfate-reducing bacteria.</title>
        <authorList>
            <person name="Brown S.D."/>
            <person name="Hurt R.A.Jr."/>
            <person name="Gilmour C.C."/>
            <person name="Elias D.A."/>
        </authorList>
    </citation>
    <scope>NUCLEOTIDE SEQUENCE [LARGE SCALE GENOMIC DNA]</scope>
    <source>
        <strain evidence="6 7">DSM 2059</strain>
    </source>
</reference>
<dbReference type="OrthoDB" id="5415124at2"/>
<dbReference type="InterPro" id="IPR003593">
    <property type="entry name" value="AAA+_ATPase"/>
</dbReference>
<dbReference type="SMART" id="SM00382">
    <property type="entry name" value="AAA"/>
    <property type="match status" value="1"/>
</dbReference>
<keyword evidence="4" id="KW-0067">ATP-binding</keyword>
<sequence>MGISCRNISYRYPNTNGFIFRDLSFEMPAPGFNAFFGPSGVGKTSFAKILSGNIQGYTGRVEMKGIERLAYSYNLERLPGWSTVGRHLDRIVPANRHALMHELIPVFGLEACLDQRFSQLSLGQKNRVNLIRYLLQDFQLLILDESLANVDEMTRERIILKIKEHFPETYFIYISHNVVEVSRFCREILVFRGLDKQPSSVVVTGQDLAAGKALDKAAFEKTVLEIMNAV</sequence>
<name>S7V0X9_DESML</name>
<evidence type="ECO:0000256" key="1">
    <source>
        <dbReference type="ARBA" id="ARBA00005417"/>
    </source>
</evidence>
<organism evidence="6 7">
    <name type="scientific">Desulfococcus multivorans DSM 2059</name>
    <dbReference type="NCBI Taxonomy" id="1121405"/>
    <lineage>
        <taxon>Bacteria</taxon>
        <taxon>Pseudomonadati</taxon>
        <taxon>Thermodesulfobacteriota</taxon>
        <taxon>Desulfobacteria</taxon>
        <taxon>Desulfobacterales</taxon>
        <taxon>Desulfococcaceae</taxon>
        <taxon>Desulfococcus</taxon>
    </lineage>
</organism>
<dbReference type="InterPro" id="IPR027417">
    <property type="entry name" value="P-loop_NTPase"/>
</dbReference>
<dbReference type="InterPro" id="IPR050153">
    <property type="entry name" value="Metal_Ion_Import_ABC"/>
</dbReference>
<dbReference type="AlphaFoldDB" id="S7V0X9"/>